<accession>A0A0D8Y1T3</accession>
<gene>
    <name evidence="6" type="ORF">DICVIV_03047</name>
</gene>
<keyword evidence="3" id="KW-0349">Heme</keyword>
<evidence type="ECO:0000256" key="3">
    <source>
        <dbReference type="ARBA" id="ARBA00022617"/>
    </source>
</evidence>
<comment type="cofactor">
    <cofactor evidence="1">
        <name>heme</name>
        <dbReference type="ChEBI" id="CHEBI:30413"/>
    </cofactor>
</comment>
<proteinExistence type="inferred from homology"/>
<dbReference type="OrthoDB" id="1470350at2759"/>
<evidence type="ECO:0000256" key="4">
    <source>
        <dbReference type="ARBA" id="ARBA00023004"/>
    </source>
</evidence>
<reference evidence="6 7" key="1">
    <citation type="submission" date="2013-11" db="EMBL/GenBank/DDBJ databases">
        <title>Draft genome of the bovine lungworm Dictyocaulus viviparus.</title>
        <authorList>
            <person name="Mitreva M."/>
        </authorList>
    </citation>
    <scope>NUCLEOTIDE SEQUENCE [LARGE SCALE GENOMIC DNA]</scope>
    <source>
        <strain evidence="6 7">HannoverDv2000</strain>
    </source>
</reference>
<keyword evidence="5" id="KW-0560">Oxidoreductase</keyword>
<dbReference type="GO" id="GO:0016705">
    <property type="term" value="F:oxidoreductase activity, acting on paired donors, with incorporation or reduction of molecular oxygen"/>
    <property type="evidence" value="ECO:0007669"/>
    <property type="project" value="InterPro"/>
</dbReference>
<reference evidence="7" key="2">
    <citation type="journal article" date="2016" name="Sci. Rep.">
        <title>Dictyocaulus viviparus genome, variome and transcriptome elucidate lungworm biology and support future intervention.</title>
        <authorList>
            <person name="McNulty S.N."/>
            <person name="Strube C."/>
            <person name="Rosa B.A."/>
            <person name="Martin J.C."/>
            <person name="Tyagi R."/>
            <person name="Choi Y.J."/>
            <person name="Wang Q."/>
            <person name="Hallsworth Pepin K."/>
            <person name="Zhang X."/>
            <person name="Ozersky P."/>
            <person name="Wilson R.K."/>
            <person name="Sternberg P.W."/>
            <person name="Gasser R.B."/>
            <person name="Mitreva M."/>
        </authorList>
    </citation>
    <scope>NUCLEOTIDE SEQUENCE [LARGE SCALE GENOMIC DNA]</scope>
    <source>
        <strain evidence="7">HannoverDv2000</strain>
    </source>
</reference>
<dbReference type="Proteomes" id="UP000053766">
    <property type="component" value="Unassembled WGS sequence"/>
</dbReference>
<keyword evidence="7" id="KW-1185">Reference proteome</keyword>
<evidence type="ECO:0000256" key="5">
    <source>
        <dbReference type="ARBA" id="ARBA00023033"/>
    </source>
</evidence>
<dbReference type="GO" id="GO:0005506">
    <property type="term" value="F:iron ion binding"/>
    <property type="evidence" value="ECO:0007669"/>
    <property type="project" value="InterPro"/>
</dbReference>
<dbReference type="InterPro" id="IPR050196">
    <property type="entry name" value="Cytochrome_P450_Monoox"/>
</dbReference>
<evidence type="ECO:0000256" key="2">
    <source>
        <dbReference type="ARBA" id="ARBA00010617"/>
    </source>
</evidence>
<keyword evidence="3" id="KW-0479">Metal-binding</keyword>
<evidence type="ECO:0000313" key="6">
    <source>
        <dbReference type="EMBL" id="KJH50798.1"/>
    </source>
</evidence>
<protein>
    <submittedName>
        <fullName evidence="6">Uncharacterized protein</fullName>
    </submittedName>
</protein>
<dbReference type="GO" id="GO:0020037">
    <property type="term" value="F:heme binding"/>
    <property type="evidence" value="ECO:0007669"/>
    <property type="project" value="InterPro"/>
</dbReference>
<dbReference type="AlphaFoldDB" id="A0A0D8Y1T3"/>
<dbReference type="PANTHER" id="PTHR24291:SF130">
    <property type="entry name" value="CYTOCHROME P450 FAMILY"/>
    <property type="match status" value="1"/>
</dbReference>
<dbReference type="SUPFAM" id="SSF48264">
    <property type="entry name" value="Cytochrome P450"/>
    <property type="match status" value="1"/>
</dbReference>
<keyword evidence="5" id="KW-0503">Monooxygenase</keyword>
<dbReference type="GO" id="GO:0004497">
    <property type="term" value="F:monooxygenase activity"/>
    <property type="evidence" value="ECO:0007669"/>
    <property type="project" value="UniProtKB-KW"/>
</dbReference>
<dbReference type="EMBL" id="KN716197">
    <property type="protein sequence ID" value="KJH50798.1"/>
    <property type="molecule type" value="Genomic_DNA"/>
</dbReference>
<dbReference type="PANTHER" id="PTHR24291">
    <property type="entry name" value="CYTOCHROME P450 FAMILY 4"/>
    <property type="match status" value="1"/>
</dbReference>
<dbReference type="Gene3D" id="1.10.630.10">
    <property type="entry name" value="Cytochrome P450"/>
    <property type="match status" value="1"/>
</dbReference>
<comment type="similarity">
    <text evidence="2">Belongs to the cytochrome P450 family.</text>
</comment>
<dbReference type="InterPro" id="IPR036396">
    <property type="entry name" value="Cyt_P450_sf"/>
</dbReference>
<sequence>MIVIPFVVIILSIALLVYWKQIYSSICERIRIVKLVDKIAGPVSIPILGTTWMLKWNITGLSIQLRDMGIYYSNKGHGLIRMWMATRPVVICIRPETAKLILERTDIITKGDEYNILIPWLGTGLLTSSGLH</sequence>
<evidence type="ECO:0000313" key="7">
    <source>
        <dbReference type="Proteomes" id="UP000053766"/>
    </source>
</evidence>
<organism evidence="6 7">
    <name type="scientific">Dictyocaulus viviparus</name>
    <name type="common">Bovine lungworm</name>
    <dbReference type="NCBI Taxonomy" id="29172"/>
    <lineage>
        <taxon>Eukaryota</taxon>
        <taxon>Metazoa</taxon>
        <taxon>Ecdysozoa</taxon>
        <taxon>Nematoda</taxon>
        <taxon>Chromadorea</taxon>
        <taxon>Rhabditida</taxon>
        <taxon>Rhabditina</taxon>
        <taxon>Rhabditomorpha</taxon>
        <taxon>Strongyloidea</taxon>
        <taxon>Metastrongylidae</taxon>
        <taxon>Dictyocaulus</taxon>
    </lineage>
</organism>
<dbReference type="STRING" id="29172.A0A0D8Y1T3"/>
<evidence type="ECO:0000256" key="1">
    <source>
        <dbReference type="ARBA" id="ARBA00001971"/>
    </source>
</evidence>
<keyword evidence="4" id="KW-0408">Iron</keyword>
<name>A0A0D8Y1T3_DICVI</name>